<dbReference type="RefSeq" id="WP_169491386.1">
    <property type="nucleotide sequence ID" value="NZ_JABBGM010000001.1"/>
</dbReference>
<name>A0A7Y0BKL1_9SPHN</name>
<proteinExistence type="predicted"/>
<reference evidence="1 2" key="1">
    <citation type="submission" date="2020-04" db="EMBL/GenBank/DDBJ databases">
        <title>Novosphingobium sp. TW-4 isolated from soil.</title>
        <authorList>
            <person name="Dahal R.H."/>
            <person name="Chaudhary D.K."/>
        </authorList>
    </citation>
    <scope>NUCLEOTIDE SEQUENCE [LARGE SCALE GENOMIC DNA]</scope>
    <source>
        <strain evidence="1 2">TW-4</strain>
    </source>
</reference>
<protein>
    <submittedName>
        <fullName evidence="1">Uncharacterized protein</fullName>
    </submittedName>
</protein>
<gene>
    <name evidence="1" type="ORF">HHL27_00220</name>
</gene>
<accession>A0A7Y0BKL1</accession>
<dbReference type="EMBL" id="JABBGM010000001">
    <property type="protein sequence ID" value="NML92104.1"/>
    <property type="molecule type" value="Genomic_DNA"/>
</dbReference>
<organism evidence="1 2">
    <name type="scientific">Novosphingobium olei</name>
    <dbReference type="NCBI Taxonomy" id="2728851"/>
    <lineage>
        <taxon>Bacteria</taxon>
        <taxon>Pseudomonadati</taxon>
        <taxon>Pseudomonadota</taxon>
        <taxon>Alphaproteobacteria</taxon>
        <taxon>Sphingomonadales</taxon>
        <taxon>Sphingomonadaceae</taxon>
        <taxon>Novosphingobium</taxon>
    </lineage>
</organism>
<dbReference type="Proteomes" id="UP000583556">
    <property type="component" value="Unassembled WGS sequence"/>
</dbReference>
<comment type="caution">
    <text evidence="1">The sequence shown here is derived from an EMBL/GenBank/DDBJ whole genome shotgun (WGS) entry which is preliminary data.</text>
</comment>
<sequence length="105" mass="10968">MAVVALADVSACSSPVQPGKAEHAGRKVLRVLYRDDKVLMLVTLPAKPGDPPVPSDCATPLLIDPASGAAKAITASEMSRRLKSMQLAAATRGTCDAAKDTLRRK</sequence>
<dbReference type="AlphaFoldDB" id="A0A7Y0BKL1"/>
<keyword evidence="2" id="KW-1185">Reference proteome</keyword>
<evidence type="ECO:0000313" key="2">
    <source>
        <dbReference type="Proteomes" id="UP000583556"/>
    </source>
</evidence>
<evidence type="ECO:0000313" key="1">
    <source>
        <dbReference type="EMBL" id="NML92104.1"/>
    </source>
</evidence>